<evidence type="ECO:0000313" key="2">
    <source>
        <dbReference type="EMBL" id="KAF6789991.1"/>
    </source>
</evidence>
<protein>
    <submittedName>
        <fullName evidence="2">Uncharacterized protein</fullName>
    </submittedName>
</protein>
<reference evidence="2 3" key="1">
    <citation type="journal article" date="2020" name="Phytopathology">
        <title>Genome Sequence Resources of Colletotrichum truncatum, C. plurivorum, C. musicola, and C. sojae: Four Species Pathogenic to Soybean (Glycine max).</title>
        <authorList>
            <person name="Rogerio F."/>
            <person name="Boufleur T.R."/>
            <person name="Ciampi-Guillardi M."/>
            <person name="Sukno S.A."/>
            <person name="Thon M.R."/>
            <person name="Massola Junior N.S."/>
            <person name="Baroncelli R."/>
        </authorList>
    </citation>
    <scope>NUCLEOTIDE SEQUENCE [LARGE SCALE GENOMIC DNA]</scope>
    <source>
        <strain evidence="2 3">LFN0009</strain>
    </source>
</reference>
<dbReference type="Proteomes" id="UP000652219">
    <property type="component" value="Unassembled WGS sequence"/>
</dbReference>
<proteinExistence type="predicted"/>
<keyword evidence="3" id="KW-1185">Reference proteome</keyword>
<evidence type="ECO:0000256" key="1">
    <source>
        <dbReference type="SAM" id="MobiDB-lite"/>
    </source>
</evidence>
<gene>
    <name evidence="2" type="ORF">CSOJ01_14681</name>
</gene>
<sequence>MDDGPAANEESPSAWRQQHHKGQGGPQLVPAGERIACNGDGGEKGGCRCPRGAAVLRRPMCLDPSGPVVPGVVGESPLTERWLALIVSVSQQEACMRLASGGLSLPSPSCGTTMEQEEGDGPWSVGEDTGAAHGEKWALEKRASGEVVAAGRIRSFDSWPVAGPLSSVLSAGLLVEKTVT</sequence>
<feature type="region of interest" description="Disordered" evidence="1">
    <location>
        <begin position="1"/>
        <end position="32"/>
    </location>
</feature>
<name>A0A8H6IQ30_9PEZI</name>
<dbReference type="EMBL" id="WIGN01000517">
    <property type="protein sequence ID" value="KAF6789991.1"/>
    <property type="molecule type" value="Genomic_DNA"/>
</dbReference>
<dbReference type="AlphaFoldDB" id="A0A8H6IQ30"/>
<accession>A0A8H6IQ30</accession>
<comment type="caution">
    <text evidence="2">The sequence shown here is derived from an EMBL/GenBank/DDBJ whole genome shotgun (WGS) entry which is preliminary data.</text>
</comment>
<organism evidence="2 3">
    <name type="scientific">Colletotrichum sojae</name>
    <dbReference type="NCBI Taxonomy" id="2175907"/>
    <lineage>
        <taxon>Eukaryota</taxon>
        <taxon>Fungi</taxon>
        <taxon>Dikarya</taxon>
        <taxon>Ascomycota</taxon>
        <taxon>Pezizomycotina</taxon>
        <taxon>Sordariomycetes</taxon>
        <taxon>Hypocreomycetidae</taxon>
        <taxon>Glomerellales</taxon>
        <taxon>Glomerellaceae</taxon>
        <taxon>Colletotrichum</taxon>
        <taxon>Colletotrichum orchidearum species complex</taxon>
    </lineage>
</organism>
<evidence type="ECO:0000313" key="3">
    <source>
        <dbReference type="Proteomes" id="UP000652219"/>
    </source>
</evidence>